<proteinExistence type="predicted"/>
<dbReference type="SUPFAM" id="SSF55486">
    <property type="entry name" value="Metalloproteases ('zincins'), catalytic domain"/>
    <property type="match status" value="1"/>
</dbReference>
<comment type="caution">
    <text evidence="3">The sequence shown here is derived from an EMBL/GenBank/DDBJ whole genome shotgun (WGS) entry which is preliminary data.</text>
</comment>
<dbReference type="EMBL" id="JACOOZ010000009">
    <property type="protein sequence ID" value="MBC5668621.1"/>
    <property type="molecule type" value="Genomic_DNA"/>
</dbReference>
<dbReference type="CDD" id="cd02619">
    <property type="entry name" value="Peptidase_C1"/>
    <property type="match status" value="1"/>
</dbReference>
<sequence length="1062" mass="119419">MKRAVSLFLIVVMAFSIIPNGIVLAGNDKISNHDVIDTVAEIATRDKYDGRDYGIITPVKDQGNSNLCWAYSSMAVAEASILKSGIDKTVTKDTLSLNPVAAAYRVYKREADPLGNTGGDWQSVDYTQKAGDPLKIVKLCSMWWAPVKGNDATVNPYENPAYRFENAFYIPDNSGDSEQYIKSVKEAIAKYGGVTFQYNNLRETTYYNPKNEKGTEISPHACTIIGWDDNIPAENFVPGGAKRNGGWLVKNSYKSQEYFWLSYDNTSSCSYAFTFAPKEKYDYNYYYDGGMDDFALRNDKVMANVFKAQKGGTNGKDEYIKAVNVAVSGENVKVEVKVYKNIDNPYGGQENVPTSGGYEAATTSATYEHGGYVTVELDSPVKVEKDEWFSTVVKVSNDKGDAKIMTSYKNSKEMSYVGGENNWSNLKNYVGRIKVYTKLEDKQQEQSKTTGNFTNLVVMARFDDEEEFTDTLYQGTSVRKLTDNSYNTGFYSVSDYYRNVSNNNLQIDNLYLFNKGGSIKLSKKRGYYAEYSDENPIGYTNESERMQRMYELKEDWSEAINNAIAQGNKITNYDGTKTYGFDDLDKNNDGKIDAITIIYKNTTQKISVSWASPLWNYKDYWGDVTINTGTKTLTSGYYVQLTNSYDYLYKSSDNNLMFSIGVAAHEMGHILGLKDLYNSTGSSPVYYMSAMAKHLSPLPQFISLKEREAKGWITGDNLKTIKSKGEYTLKASGTFGTSDIVGYKLNIKGTNKTLYLEYRNFGENGNKYDCQSRDFYKADGTKLKGLSITSGLVCYVADKETKFPNNMNCTTSKWNYEVLGGVYSTKSDAPLKENQEMDIYDKINVHVTEISGDTLKFEIDGDFEEVAEETSSQPETETESETETSGQPETETESETATSSQPETETTTEKESVSESSTVIEPEKDTTEPETVTEVEPTTTLEAPKESVTAKPEQTTPKVTIETTTIRKNQTVSKFKKRKPTLKVKAKKKSVKLLIGKIVGATKYQVRYKQGKKWKIKYTKNRALTIKKLKSKKKVKIQVRAVMVYGKKKVYGLWVKKSVRVK</sequence>
<accession>A0ABR7F4T4</accession>
<name>A0ABR7F4T4_9FIRM</name>
<evidence type="ECO:0000313" key="3">
    <source>
        <dbReference type="EMBL" id="MBC5668621.1"/>
    </source>
</evidence>
<dbReference type="InterPro" id="IPR040528">
    <property type="entry name" value="Lectin-like"/>
</dbReference>
<reference evidence="3 4" key="1">
    <citation type="submission" date="2020-08" db="EMBL/GenBank/DDBJ databases">
        <title>Genome public.</title>
        <authorList>
            <person name="Liu C."/>
            <person name="Sun Q."/>
        </authorList>
    </citation>
    <scope>NUCLEOTIDE SEQUENCE [LARGE SCALE GENOMIC DNA]</scope>
    <source>
        <strain evidence="3 4">BX4</strain>
    </source>
</reference>
<dbReference type="InterPro" id="IPR038765">
    <property type="entry name" value="Papain-like_cys_pep_sf"/>
</dbReference>
<dbReference type="SUPFAM" id="SSF54001">
    <property type="entry name" value="Cysteine proteinases"/>
    <property type="match status" value="1"/>
</dbReference>
<dbReference type="Gene3D" id="3.90.70.10">
    <property type="entry name" value="Cysteine proteinases"/>
    <property type="match status" value="1"/>
</dbReference>
<evidence type="ECO:0000256" key="1">
    <source>
        <dbReference type="SAM" id="MobiDB-lite"/>
    </source>
</evidence>
<feature type="region of interest" description="Disordered" evidence="1">
    <location>
        <begin position="865"/>
        <end position="957"/>
    </location>
</feature>
<dbReference type="Pfam" id="PF00112">
    <property type="entry name" value="Peptidase_C1"/>
    <property type="match status" value="1"/>
</dbReference>
<dbReference type="PANTHER" id="PTHR41775:SF1">
    <property type="entry name" value="PEPTIDASE M6-LIKE DOMAIN-CONTAINING PROTEIN"/>
    <property type="match status" value="1"/>
</dbReference>
<dbReference type="Pfam" id="PF18560">
    <property type="entry name" value="Lectin_like"/>
    <property type="match status" value="1"/>
</dbReference>
<evidence type="ECO:0000313" key="4">
    <source>
        <dbReference type="Proteomes" id="UP000597877"/>
    </source>
</evidence>
<keyword evidence="4" id="KW-1185">Reference proteome</keyword>
<dbReference type="InterPro" id="IPR024079">
    <property type="entry name" value="MetalloPept_cat_dom_sf"/>
</dbReference>
<protein>
    <recommendedName>
        <fullName evidence="2">Peptidase C1A papain C-terminal domain-containing protein</fullName>
    </recommendedName>
</protein>
<organism evidence="3 4">
    <name type="scientific">Eubacterium segne</name>
    <dbReference type="NCBI Taxonomy" id="2763045"/>
    <lineage>
        <taxon>Bacteria</taxon>
        <taxon>Bacillati</taxon>
        <taxon>Bacillota</taxon>
        <taxon>Clostridia</taxon>
        <taxon>Eubacteriales</taxon>
        <taxon>Eubacteriaceae</taxon>
        <taxon>Eubacterium</taxon>
    </lineage>
</organism>
<evidence type="ECO:0000259" key="2">
    <source>
        <dbReference type="SMART" id="SM00645"/>
    </source>
</evidence>
<dbReference type="SMART" id="SM00645">
    <property type="entry name" value="Pept_C1"/>
    <property type="match status" value="1"/>
</dbReference>
<feature type="compositionally biased region" description="Low complexity" evidence="1">
    <location>
        <begin position="929"/>
        <end position="942"/>
    </location>
</feature>
<gene>
    <name evidence="3" type="ORF">H8S00_11635</name>
</gene>
<dbReference type="RefSeq" id="WP_186840609.1">
    <property type="nucleotide sequence ID" value="NZ_JACOOZ010000009.1"/>
</dbReference>
<dbReference type="InterPro" id="IPR000668">
    <property type="entry name" value="Peptidase_C1A_C"/>
</dbReference>
<feature type="domain" description="Peptidase C1A papain C-terminal" evidence="2">
    <location>
        <begin position="44"/>
        <end position="273"/>
    </location>
</feature>
<feature type="compositionally biased region" description="Low complexity" evidence="1">
    <location>
        <begin position="883"/>
        <end position="905"/>
    </location>
</feature>
<dbReference type="PANTHER" id="PTHR41775">
    <property type="entry name" value="SECRETED PROTEIN-RELATED"/>
    <property type="match status" value="1"/>
</dbReference>
<dbReference type="Gene3D" id="3.40.390.10">
    <property type="entry name" value="Collagenase (Catalytic Domain)"/>
    <property type="match status" value="1"/>
</dbReference>
<dbReference type="Proteomes" id="UP000597877">
    <property type="component" value="Unassembled WGS sequence"/>
</dbReference>